<keyword evidence="2" id="KW-1185">Reference proteome</keyword>
<sequence length="343" mass="38299">MISLLLLLLLPLSQVALGAKLVPASPASTKDYEPFGGKDSSILQSPADWNRNTFPIPVHSHNDYERVVPVLEALSYGVRSMESDVWLNPDDNRLYVGHDPFSLSRQRTFQSLTVKPLLQALEQANSANSILRSESEEANFFSNLQRSVSTNTSNPWNGYYSLGVGSGAPIQLLIDVKTDGETTWPYVVKELEPLRKRGWLTRYENGRIIPGPILVIGTGNTPIDQVAPLQERDYFFDAPLSNLSSSFVDSKGETYEWNSTLSPLASVDFELVVPGYRGIQEPSDQVISNLSQIIDLAHQKGIQTRFWDTPNWPIFARERVNTLLLSLGSDWINADDLESLSKF</sequence>
<protein>
    <submittedName>
        <fullName evidence="1">Uncharacterized protein</fullName>
    </submittedName>
</protein>
<evidence type="ECO:0000313" key="1">
    <source>
        <dbReference type="EMBL" id="PWN46522.1"/>
    </source>
</evidence>
<accession>A0ACD0NL32</accession>
<dbReference type="Proteomes" id="UP000245626">
    <property type="component" value="Unassembled WGS sequence"/>
</dbReference>
<organism evidence="1 2">
    <name type="scientific">Violaceomyces palustris</name>
    <dbReference type="NCBI Taxonomy" id="1673888"/>
    <lineage>
        <taxon>Eukaryota</taxon>
        <taxon>Fungi</taxon>
        <taxon>Dikarya</taxon>
        <taxon>Basidiomycota</taxon>
        <taxon>Ustilaginomycotina</taxon>
        <taxon>Ustilaginomycetes</taxon>
        <taxon>Violaceomycetales</taxon>
        <taxon>Violaceomycetaceae</taxon>
        <taxon>Violaceomyces</taxon>
    </lineage>
</organism>
<proteinExistence type="predicted"/>
<gene>
    <name evidence="1" type="ORF">IE53DRAFT_391302</name>
</gene>
<evidence type="ECO:0000313" key="2">
    <source>
        <dbReference type="Proteomes" id="UP000245626"/>
    </source>
</evidence>
<reference evidence="1 2" key="1">
    <citation type="journal article" date="2018" name="Mol. Biol. Evol.">
        <title>Broad Genomic Sampling Reveals a Smut Pathogenic Ancestry of the Fungal Clade Ustilaginomycotina.</title>
        <authorList>
            <person name="Kijpornyongpan T."/>
            <person name="Mondo S.J."/>
            <person name="Barry K."/>
            <person name="Sandor L."/>
            <person name="Lee J."/>
            <person name="Lipzen A."/>
            <person name="Pangilinan J."/>
            <person name="LaButti K."/>
            <person name="Hainaut M."/>
            <person name="Henrissat B."/>
            <person name="Grigoriev I.V."/>
            <person name="Spatafora J.W."/>
            <person name="Aime M.C."/>
        </authorList>
    </citation>
    <scope>NUCLEOTIDE SEQUENCE [LARGE SCALE GENOMIC DNA]</scope>
    <source>
        <strain evidence="1 2">SA 807</strain>
    </source>
</reference>
<dbReference type="EMBL" id="KZ820941">
    <property type="protein sequence ID" value="PWN46522.1"/>
    <property type="molecule type" value="Genomic_DNA"/>
</dbReference>
<name>A0ACD0NL32_9BASI</name>